<keyword evidence="3" id="KW-1185">Reference proteome</keyword>
<feature type="transmembrane region" description="Helical" evidence="1">
    <location>
        <begin position="60"/>
        <end position="83"/>
    </location>
</feature>
<proteinExistence type="predicted"/>
<organism evidence="2 3">
    <name type="scientific">Methylocystis bryophila</name>
    <dbReference type="NCBI Taxonomy" id="655015"/>
    <lineage>
        <taxon>Bacteria</taxon>
        <taxon>Pseudomonadati</taxon>
        <taxon>Pseudomonadota</taxon>
        <taxon>Alphaproteobacteria</taxon>
        <taxon>Hyphomicrobiales</taxon>
        <taxon>Methylocystaceae</taxon>
        <taxon>Methylocystis</taxon>
    </lineage>
</organism>
<reference evidence="2 3" key="1">
    <citation type="submission" date="2017-02" db="EMBL/GenBank/DDBJ databases">
        <authorList>
            <person name="Peterson S.W."/>
        </authorList>
    </citation>
    <scope>NUCLEOTIDE SEQUENCE [LARGE SCALE GENOMIC DNA]</scope>
    <source>
        <strain evidence="2 3">S285</strain>
    </source>
</reference>
<dbReference type="KEGG" id="mbry:B1812_19395"/>
<evidence type="ECO:0000313" key="2">
    <source>
        <dbReference type="EMBL" id="ARN83814.1"/>
    </source>
</evidence>
<keyword evidence="1" id="KW-0812">Transmembrane</keyword>
<dbReference type="Proteomes" id="UP000193978">
    <property type="component" value="Chromosome"/>
</dbReference>
<dbReference type="EMBL" id="CP019948">
    <property type="protein sequence ID" value="ARN83814.1"/>
    <property type="molecule type" value="Genomic_DNA"/>
</dbReference>
<keyword evidence="1" id="KW-0472">Membrane</keyword>
<evidence type="ECO:0000313" key="3">
    <source>
        <dbReference type="Proteomes" id="UP000193978"/>
    </source>
</evidence>
<feature type="transmembrane region" description="Helical" evidence="1">
    <location>
        <begin position="28"/>
        <end position="48"/>
    </location>
</feature>
<evidence type="ECO:0000256" key="1">
    <source>
        <dbReference type="SAM" id="Phobius"/>
    </source>
</evidence>
<dbReference type="AlphaFoldDB" id="A0A1W6N1T0"/>
<name>A0A1W6N1T0_9HYPH</name>
<gene>
    <name evidence="2" type="ORF">B1812_19395</name>
</gene>
<feature type="transmembrane region" description="Helical" evidence="1">
    <location>
        <begin position="144"/>
        <end position="161"/>
    </location>
</feature>
<keyword evidence="1" id="KW-1133">Transmembrane helix</keyword>
<feature type="transmembrane region" description="Helical" evidence="1">
    <location>
        <begin position="103"/>
        <end position="124"/>
    </location>
</feature>
<protein>
    <submittedName>
        <fullName evidence="2">Uncharacterized protein</fullName>
    </submittedName>
</protein>
<accession>A0A1W6N1T0</accession>
<sequence>MPAAQRAVAKGRQTITEQKLAQRARHELIAYLSVSAYLMVWFSAVLFYKSTVLRSVGIEFAPFALAAVKALILGKFILVLEAFKIGEKDQRSDLLIVGILKKALLFTLALFALTIVEEVVVGYIHGRKVAEVLSEFGGNRALQSLAAAILVFLVLLPYLAFRRLALVFGDLPELLFTHRSPEKRKAEAPHESD</sequence>